<evidence type="ECO:0000313" key="3">
    <source>
        <dbReference type="EMBL" id="ETO33969.1"/>
    </source>
</evidence>
<dbReference type="InterPro" id="IPR006941">
    <property type="entry name" value="RNase_CAF1"/>
</dbReference>
<dbReference type="InterPro" id="IPR036397">
    <property type="entry name" value="RNaseH_sf"/>
</dbReference>
<feature type="transmembrane region" description="Helical" evidence="2">
    <location>
        <begin position="409"/>
        <end position="426"/>
    </location>
</feature>
<keyword evidence="2" id="KW-0472">Membrane</keyword>
<accession>X6P7D3</accession>
<keyword evidence="4" id="KW-1185">Reference proteome</keyword>
<dbReference type="PANTHER" id="PTHR15092:SF22">
    <property type="entry name" value="POLY(A)-SPECIFIC RIBONUCLEASE PNLDC1"/>
    <property type="match status" value="1"/>
</dbReference>
<sequence length="588" mass="69240">MNAIQDIERILYQESNFILSFDYWDIDMYNKRQKLLNFSLMSTTTTNFMLRYLMTLKRDELGHTFKNGPIKILCGKGQYSRIMKKWGNYESPKKKSIEDELMKWKIVIRLEQDQFNEAVWCLNRDDVLLFYKTIPPVDTKTTLYRDDQFSSLKNIKLFLFSYNLSLLAIINKIKHCLKKSKTLNIFFFQSKHYFGHYDTVENKKLIKSKMYESSQITTKIAKIFKKIFLDEKKLALSVKNFYITCYQFLIEKKLTLLTYTFCMAQNDSNNNRYFLEHNVSELAFIAIDCEFTGLLGQYEKQVIHTQTPSEALQTSLLGASDFCISQLGIALFFSSEENPNLYSYPFNFLLYPNFGSELQFMDELNGSFVVQAQSLQFFLASHGYHIKPMSPLSGCTKQKRCKKKKSKHNTYIHIYIYIFIYVYVYVCDKLKSETKIQEYINKKLERLLRSYDKESASTKMDINAKVSTATAIATIENEPEINLLLSKWLTVFEKELIRSDVGFDTIKFTDIPSFQVNRILLHECYRRIEEHCRFSSSVHNFHDIQARCDKLVFALSPLSANQTVSYDFFCFKDKATATQILRLLFFFF</sequence>
<dbReference type="AlphaFoldDB" id="X6P7D3"/>
<dbReference type="InterPro" id="IPR012337">
    <property type="entry name" value="RNaseH-like_sf"/>
</dbReference>
<comment type="similarity">
    <text evidence="1">Belongs to the CAF1 family.</text>
</comment>
<dbReference type="Pfam" id="PF04857">
    <property type="entry name" value="CAF1"/>
    <property type="match status" value="1"/>
</dbReference>
<dbReference type="PANTHER" id="PTHR15092">
    <property type="entry name" value="POLY A -SPECIFIC RIBONUCLEASE/TARGET OF EGR1, MEMBER 1"/>
    <property type="match status" value="1"/>
</dbReference>
<evidence type="ECO:0000256" key="1">
    <source>
        <dbReference type="ARBA" id="ARBA00008372"/>
    </source>
</evidence>
<protein>
    <submittedName>
        <fullName evidence="3">Poly(A)-specific ribonuclease (PARN)-like domain containing 1</fullName>
    </submittedName>
</protein>
<dbReference type="InterPro" id="IPR051181">
    <property type="entry name" value="CAF1_poly(A)_ribonucleases"/>
</dbReference>
<proteinExistence type="inferred from homology"/>
<dbReference type="GO" id="GO:0003723">
    <property type="term" value="F:RNA binding"/>
    <property type="evidence" value="ECO:0007669"/>
    <property type="project" value="TreeGrafter"/>
</dbReference>
<dbReference type="Proteomes" id="UP000023152">
    <property type="component" value="Unassembled WGS sequence"/>
</dbReference>
<evidence type="ECO:0000256" key="2">
    <source>
        <dbReference type="SAM" id="Phobius"/>
    </source>
</evidence>
<name>X6P7D3_RETFI</name>
<evidence type="ECO:0000313" key="4">
    <source>
        <dbReference type="Proteomes" id="UP000023152"/>
    </source>
</evidence>
<gene>
    <name evidence="3" type="ORF">RFI_03132</name>
</gene>
<reference evidence="3 4" key="1">
    <citation type="journal article" date="2013" name="Curr. Biol.">
        <title>The Genome of the Foraminiferan Reticulomyxa filosa.</title>
        <authorList>
            <person name="Glockner G."/>
            <person name="Hulsmann N."/>
            <person name="Schleicher M."/>
            <person name="Noegel A.A."/>
            <person name="Eichinger L."/>
            <person name="Gallinger C."/>
            <person name="Pawlowski J."/>
            <person name="Sierra R."/>
            <person name="Euteneuer U."/>
            <person name="Pillet L."/>
            <person name="Moustafa A."/>
            <person name="Platzer M."/>
            <person name="Groth M."/>
            <person name="Szafranski K."/>
            <person name="Schliwa M."/>
        </authorList>
    </citation>
    <scope>NUCLEOTIDE SEQUENCE [LARGE SCALE GENOMIC DNA]</scope>
</reference>
<keyword evidence="2" id="KW-0812">Transmembrane</keyword>
<dbReference type="Gene3D" id="3.30.420.10">
    <property type="entry name" value="Ribonuclease H-like superfamily/Ribonuclease H"/>
    <property type="match status" value="1"/>
</dbReference>
<organism evidence="3 4">
    <name type="scientific">Reticulomyxa filosa</name>
    <dbReference type="NCBI Taxonomy" id="46433"/>
    <lineage>
        <taxon>Eukaryota</taxon>
        <taxon>Sar</taxon>
        <taxon>Rhizaria</taxon>
        <taxon>Retaria</taxon>
        <taxon>Foraminifera</taxon>
        <taxon>Monothalamids</taxon>
        <taxon>Reticulomyxidae</taxon>
        <taxon>Reticulomyxa</taxon>
    </lineage>
</organism>
<comment type="caution">
    <text evidence="3">The sequence shown here is derived from an EMBL/GenBank/DDBJ whole genome shotgun (WGS) entry which is preliminary data.</text>
</comment>
<dbReference type="EMBL" id="ASPP01002996">
    <property type="protein sequence ID" value="ETO33969.1"/>
    <property type="molecule type" value="Genomic_DNA"/>
</dbReference>
<keyword evidence="2" id="KW-1133">Transmembrane helix</keyword>
<dbReference type="SUPFAM" id="SSF53098">
    <property type="entry name" value="Ribonuclease H-like"/>
    <property type="match status" value="1"/>
</dbReference>
<dbReference type="GO" id="GO:0000175">
    <property type="term" value="F:3'-5'-RNA exonuclease activity"/>
    <property type="evidence" value="ECO:0007669"/>
    <property type="project" value="TreeGrafter"/>
</dbReference>